<dbReference type="AlphaFoldDB" id="A0A834HYL6"/>
<feature type="non-terminal residue" evidence="1">
    <location>
        <position position="51"/>
    </location>
</feature>
<name>A0A834HYL6_RHYFE</name>
<organism evidence="1 2">
    <name type="scientific">Rhynchophorus ferrugineus</name>
    <name type="common">Red palm weevil</name>
    <name type="synonym">Curculio ferrugineus</name>
    <dbReference type="NCBI Taxonomy" id="354439"/>
    <lineage>
        <taxon>Eukaryota</taxon>
        <taxon>Metazoa</taxon>
        <taxon>Ecdysozoa</taxon>
        <taxon>Arthropoda</taxon>
        <taxon>Hexapoda</taxon>
        <taxon>Insecta</taxon>
        <taxon>Pterygota</taxon>
        <taxon>Neoptera</taxon>
        <taxon>Endopterygota</taxon>
        <taxon>Coleoptera</taxon>
        <taxon>Polyphaga</taxon>
        <taxon>Cucujiformia</taxon>
        <taxon>Curculionidae</taxon>
        <taxon>Dryophthorinae</taxon>
        <taxon>Rhynchophorus</taxon>
    </lineage>
</organism>
<protein>
    <submittedName>
        <fullName evidence="1">Uncharacterized protein</fullName>
    </submittedName>
</protein>
<accession>A0A834HYL6</accession>
<sequence>MELCVTYIEKLLQLDGEKINTEFWNEKLSNMLSDVYRKASYKRLKLLILEQ</sequence>
<evidence type="ECO:0000313" key="2">
    <source>
        <dbReference type="Proteomes" id="UP000625711"/>
    </source>
</evidence>
<dbReference type="EMBL" id="JAACXV010019426">
    <property type="protein sequence ID" value="KAF7263787.1"/>
    <property type="molecule type" value="Genomic_DNA"/>
</dbReference>
<gene>
    <name evidence="1" type="ORF">GWI33_001136</name>
</gene>
<reference evidence="1" key="1">
    <citation type="submission" date="2020-08" db="EMBL/GenBank/DDBJ databases">
        <title>Genome sequencing and assembly of the red palm weevil Rhynchophorus ferrugineus.</title>
        <authorList>
            <person name="Dias G.B."/>
            <person name="Bergman C.M."/>
            <person name="Manee M."/>
        </authorList>
    </citation>
    <scope>NUCLEOTIDE SEQUENCE</scope>
    <source>
        <strain evidence="1">AA-2017</strain>
        <tissue evidence="1">Whole larva</tissue>
    </source>
</reference>
<keyword evidence="2" id="KW-1185">Reference proteome</keyword>
<dbReference type="Proteomes" id="UP000625711">
    <property type="component" value="Unassembled WGS sequence"/>
</dbReference>
<evidence type="ECO:0000313" key="1">
    <source>
        <dbReference type="EMBL" id="KAF7263787.1"/>
    </source>
</evidence>
<proteinExistence type="predicted"/>
<comment type="caution">
    <text evidence="1">The sequence shown here is derived from an EMBL/GenBank/DDBJ whole genome shotgun (WGS) entry which is preliminary data.</text>
</comment>